<dbReference type="InterPro" id="IPR004507">
    <property type="entry name" value="UbiX-like"/>
</dbReference>
<feature type="binding site" evidence="5">
    <location>
        <begin position="11"/>
        <end position="13"/>
    </location>
    <ligand>
        <name>FMN</name>
        <dbReference type="ChEBI" id="CHEBI:58210"/>
    </ligand>
</feature>
<dbReference type="NCBIfam" id="TIGR00421">
    <property type="entry name" value="ubiX_pad"/>
    <property type="match status" value="1"/>
</dbReference>
<dbReference type="STRING" id="1653476.THC_1735"/>
<sequence>MEEKLLVGITGASGSIYALYFLEALKSLKVPFEIIITDAGKLVFQHELDRPWQILKELTDMVYEEREISAPPASGSAPYRGLVIIPCSMGTLGGIATGQARNLLLRAADVMLKERKPLVLVVRETPFNLIHLQNMLLLTQAGAVIYPAMPGFYHKPASLEELLKQFTERLLQFLKIAENSKPWKGLYS</sequence>
<feature type="binding site" evidence="5">
    <location>
        <begin position="88"/>
        <end position="91"/>
    </location>
    <ligand>
        <name>FMN</name>
        <dbReference type="ChEBI" id="CHEBI:58210"/>
    </ligand>
</feature>
<comment type="catalytic activity">
    <reaction evidence="5">
        <text>dimethylallyl phosphate + FMNH2 = prenylated FMNH2 + phosphate</text>
        <dbReference type="Rhea" id="RHEA:37743"/>
        <dbReference type="ChEBI" id="CHEBI:43474"/>
        <dbReference type="ChEBI" id="CHEBI:57618"/>
        <dbReference type="ChEBI" id="CHEBI:87467"/>
        <dbReference type="ChEBI" id="CHEBI:88052"/>
        <dbReference type="EC" id="2.5.1.129"/>
    </reaction>
</comment>
<evidence type="ECO:0000256" key="2">
    <source>
        <dbReference type="ARBA" id="ARBA00022630"/>
    </source>
</evidence>
<feature type="binding site" evidence="5">
    <location>
        <position position="37"/>
    </location>
    <ligand>
        <name>FMN</name>
        <dbReference type="ChEBI" id="CHEBI:58210"/>
    </ligand>
</feature>
<feature type="domain" description="Flavoprotein" evidence="6">
    <location>
        <begin position="4"/>
        <end position="165"/>
    </location>
</feature>
<dbReference type="HAMAP" id="MF_01984">
    <property type="entry name" value="ubiX_pad"/>
    <property type="match status" value="1"/>
</dbReference>
<dbReference type="Proteomes" id="UP000068196">
    <property type="component" value="Chromosome"/>
</dbReference>
<dbReference type="OrthoDB" id="9781577at2"/>
<gene>
    <name evidence="5" type="primary">ubiX</name>
    <name evidence="7" type="ORF">THC_1735</name>
</gene>
<dbReference type="RefSeq" id="WP_068516244.1">
    <property type="nucleotide sequence ID" value="NZ_AP014945.1"/>
</dbReference>
<dbReference type="Gene3D" id="3.40.50.1950">
    <property type="entry name" value="Flavin prenyltransferase-like"/>
    <property type="match status" value="1"/>
</dbReference>
<evidence type="ECO:0000313" key="7">
    <source>
        <dbReference type="EMBL" id="BAU24095.1"/>
    </source>
</evidence>
<keyword evidence="4 5" id="KW-0808">Transferase</keyword>
<dbReference type="Pfam" id="PF02441">
    <property type="entry name" value="Flavoprotein"/>
    <property type="match status" value="1"/>
</dbReference>
<evidence type="ECO:0000256" key="3">
    <source>
        <dbReference type="ARBA" id="ARBA00022643"/>
    </source>
</evidence>
<comment type="function">
    <text evidence="5">Flavin prenyltransferase that catalyzes the synthesis of the prenylated FMN cofactor (prenyl-FMN) for 4-hydroxy-3-polyprenylbenzoic acid decarboxylase UbiD. The prenyltransferase is metal-independent and links a dimethylallyl moiety from dimethylallyl monophosphate (DMAP) to the flavin N5 and C6 atoms of FMN.</text>
</comment>
<accession>A0A0U5AZZ5</accession>
<feature type="binding site" evidence="5">
    <location>
        <position position="123"/>
    </location>
    <ligand>
        <name>FMN</name>
        <dbReference type="ChEBI" id="CHEBI:58210"/>
    </ligand>
</feature>
<feature type="binding site" evidence="5">
    <location>
        <position position="153"/>
    </location>
    <ligand>
        <name>dimethylallyl phosphate</name>
        <dbReference type="ChEBI" id="CHEBI:88052"/>
    </ligand>
</feature>
<evidence type="ECO:0000256" key="1">
    <source>
        <dbReference type="ARBA" id="ARBA00022602"/>
    </source>
</evidence>
<protein>
    <recommendedName>
        <fullName evidence="5">Flavin prenyltransferase UbiX</fullName>
        <ecNumber evidence="5">2.5.1.129</ecNumber>
    </recommendedName>
</protein>
<keyword evidence="2 5" id="KW-0285">Flavoprotein</keyword>
<evidence type="ECO:0000256" key="4">
    <source>
        <dbReference type="ARBA" id="ARBA00022679"/>
    </source>
</evidence>
<dbReference type="InterPro" id="IPR036551">
    <property type="entry name" value="Flavin_trans-like"/>
</dbReference>
<keyword evidence="3 5" id="KW-0288">FMN</keyword>
<dbReference type="GO" id="GO:0106141">
    <property type="term" value="F:flavin prenyltransferase activity"/>
    <property type="evidence" value="ECO:0007669"/>
    <property type="project" value="UniProtKB-EC"/>
</dbReference>
<dbReference type="KEGG" id="cthi:THC_1735"/>
<dbReference type="InterPro" id="IPR003382">
    <property type="entry name" value="Flavoprotein"/>
</dbReference>
<dbReference type="SUPFAM" id="SSF52507">
    <property type="entry name" value="Homo-oligomeric flavin-containing Cys decarboxylases, HFCD"/>
    <property type="match status" value="1"/>
</dbReference>
<dbReference type="EMBL" id="AP014945">
    <property type="protein sequence ID" value="BAU24095.1"/>
    <property type="molecule type" value="Genomic_DNA"/>
</dbReference>
<name>A0A0U5AZZ5_9BACT</name>
<organism evidence="7 8">
    <name type="scientific">Caldimicrobium thiodismutans</name>
    <dbReference type="NCBI Taxonomy" id="1653476"/>
    <lineage>
        <taxon>Bacteria</taxon>
        <taxon>Pseudomonadati</taxon>
        <taxon>Thermodesulfobacteriota</taxon>
        <taxon>Thermodesulfobacteria</taxon>
        <taxon>Thermodesulfobacteriales</taxon>
        <taxon>Thermodesulfobacteriaceae</taxon>
        <taxon>Caldimicrobium</taxon>
    </lineage>
</organism>
<dbReference type="PATRIC" id="fig|1653476.3.peg.1811"/>
<evidence type="ECO:0000259" key="6">
    <source>
        <dbReference type="Pfam" id="PF02441"/>
    </source>
</evidence>
<dbReference type="EC" id="2.5.1.129" evidence="5"/>
<keyword evidence="8" id="KW-1185">Reference proteome</keyword>
<proteinExistence type="inferred from homology"/>
<reference evidence="8" key="2">
    <citation type="journal article" date="2016" name="Int. J. Syst. Evol. Microbiol.">
        <title>Caldimicrobium thiodismutans sp. nov., a sulfur-disproportionating bacterium isolated from a hot spring.</title>
        <authorList>
            <person name="Kojima H."/>
            <person name="Umezawa K."/>
            <person name="Fukui M."/>
        </authorList>
    </citation>
    <scope>NUCLEOTIDE SEQUENCE [LARGE SCALE GENOMIC DNA]</scope>
    <source>
        <strain evidence="8">TF1</strain>
    </source>
</reference>
<feature type="binding site" evidence="5">
    <location>
        <position position="169"/>
    </location>
    <ligand>
        <name>dimethylallyl phosphate</name>
        <dbReference type="ChEBI" id="CHEBI:88052"/>
    </ligand>
</feature>
<dbReference type="NCBIfam" id="NF004685">
    <property type="entry name" value="PRK06029.1"/>
    <property type="match status" value="1"/>
</dbReference>
<comment type="caution">
    <text evidence="5">Lacks conserved residue(s) required for the propagation of feature annotation.</text>
</comment>
<evidence type="ECO:0000313" key="8">
    <source>
        <dbReference type="Proteomes" id="UP000068196"/>
    </source>
</evidence>
<reference evidence="7 8" key="1">
    <citation type="journal article" date="2016" name="Int. J. Syst. Evol. Microbiol.">
        <title>Caldimicrobium thiodismutans sp. nov., a sulfur-disproportionating bacterium isolated from a hot spring, and emended description of the genus Caldimicrobium.</title>
        <authorList>
            <person name="Kojima H."/>
            <person name="Umezawa K."/>
            <person name="Fukui M."/>
        </authorList>
    </citation>
    <scope>NUCLEOTIDE SEQUENCE [LARGE SCALE GENOMIC DNA]</scope>
    <source>
        <strain evidence="7 8">TF1</strain>
    </source>
</reference>
<evidence type="ECO:0000256" key="5">
    <source>
        <dbReference type="HAMAP-Rule" id="MF_01984"/>
    </source>
</evidence>
<keyword evidence="1 5" id="KW-0637">Prenyltransferase</keyword>
<comment type="similarity">
    <text evidence="5">Belongs to the UbiX/PAD1 family.</text>
</comment>
<dbReference type="AlphaFoldDB" id="A0A0U5AZZ5"/>